<dbReference type="EMBL" id="MU273599">
    <property type="protein sequence ID" value="KAI0030943.1"/>
    <property type="molecule type" value="Genomic_DNA"/>
</dbReference>
<evidence type="ECO:0000313" key="2">
    <source>
        <dbReference type="Proteomes" id="UP000814128"/>
    </source>
</evidence>
<keyword evidence="1" id="KW-0645">Protease</keyword>
<keyword evidence="2" id="KW-1185">Reference proteome</keyword>
<organism evidence="1 2">
    <name type="scientific">Vararia minispora EC-137</name>
    <dbReference type="NCBI Taxonomy" id="1314806"/>
    <lineage>
        <taxon>Eukaryota</taxon>
        <taxon>Fungi</taxon>
        <taxon>Dikarya</taxon>
        <taxon>Basidiomycota</taxon>
        <taxon>Agaricomycotina</taxon>
        <taxon>Agaricomycetes</taxon>
        <taxon>Russulales</taxon>
        <taxon>Lachnocladiaceae</taxon>
        <taxon>Vararia</taxon>
    </lineage>
</organism>
<gene>
    <name evidence="1" type="ORF">K488DRAFT_79356</name>
</gene>
<accession>A0ACB8QGH7</accession>
<dbReference type="Proteomes" id="UP000814128">
    <property type="component" value="Unassembled WGS sequence"/>
</dbReference>
<reference evidence="1" key="2">
    <citation type="journal article" date="2022" name="New Phytol.">
        <title>Evolutionary transition to the ectomycorrhizal habit in the genomes of a hyperdiverse lineage of mushroom-forming fungi.</title>
        <authorList>
            <person name="Looney B."/>
            <person name="Miyauchi S."/>
            <person name="Morin E."/>
            <person name="Drula E."/>
            <person name="Courty P.E."/>
            <person name="Kohler A."/>
            <person name="Kuo A."/>
            <person name="LaButti K."/>
            <person name="Pangilinan J."/>
            <person name="Lipzen A."/>
            <person name="Riley R."/>
            <person name="Andreopoulos W."/>
            <person name="He G."/>
            <person name="Johnson J."/>
            <person name="Nolan M."/>
            <person name="Tritt A."/>
            <person name="Barry K.W."/>
            <person name="Grigoriev I.V."/>
            <person name="Nagy L.G."/>
            <person name="Hibbett D."/>
            <person name="Henrissat B."/>
            <person name="Matheny P.B."/>
            <person name="Labbe J."/>
            <person name="Martin F.M."/>
        </authorList>
    </citation>
    <scope>NUCLEOTIDE SEQUENCE</scope>
    <source>
        <strain evidence="1">EC-137</strain>
    </source>
</reference>
<sequence length="515" mass="55034">MFLPRHSTRLFRAVEAGPKSTVYVLPIDPGSVASSGSQNAPVDASALWASALVGNKSTKVGTNRIFYGENGTVVVSSVGDKFGQKTGNVRRELVRKVVGSAVKAVKNLESSELDLSVHVDASLDPHASAVAAHLARYKFTLKTDKSSGYGLGSDTRPNELMLSPIEQSTDWFVGVAYAEAQNLARTLTDLPGNMMTPTIFAERLQVEFSKHPNISFSVHDTKWAQQRDMNAFLSVAKGATEPAKFVEIEYHGGQPEDKPIAFVGKGVTFDSGGISIKPAANMKLMRGDMGGAAAVAAATLGIAQLKLPINVVTIIPLTENMPGPSAMKPGDVVYAMNGKSVEIDNTDAEGRLILADALYYASTVYRPQSLIDVATLTGAIDVALGDVFTGAYTANEQNSDELWKELHAAGEAEHDRFWRMPLDSAYSPQITSSNADLCNTGGRSAGSCTAALFLKSFIDGVEAKADDGSPAIRWAHLDIAGSMQSTHGSHYQDKGMTGRPVRALIEWANRLAKRK</sequence>
<protein>
    <submittedName>
        <fullName evidence="1">Leucine aminopeptidase</fullName>
    </submittedName>
</protein>
<comment type="caution">
    <text evidence="1">The sequence shown here is derived from an EMBL/GenBank/DDBJ whole genome shotgun (WGS) entry which is preliminary data.</text>
</comment>
<keyword evidence="1" id="KW-0031">Aminopeptidase</keyword>
<evidence type="ECO:0000313" key="1">
    <source>
        <dbReference type="EMBL" id="KAI0030943.1"/>
    </source>
</evidence>
<name>A0ACB8QGH7_9AGAM</name>
<proteinExistence type="predicted"/>
<keyword evidence="1" id="KW-0378">Hydrolase</keyword>
<reference evidence="1" key="1">
    <citation type="submission" date="2021-02" db="EMBL/GenBank/DDBJ databases">
        <authorList>
            <consortium name="DOE Joint Genome Institute"/>
            <person name="Ahrendt S."/>
            <person name="Looney B.P."/>
            <person name="Miyauchi S."/>
            <person name="Morin E."/>
            <person name="Drula E."/>
            <person name="Courty P.E."/>
            <person name="Chicoki N."/>
            <person name="Fauchery L."/>
            <person name="Kohler A."/>
            <person name="Kuo A."/>
            <person name="Labutti K."/>
            <person name="Pangilinan J."/>
            <person name="Lipzen A."/>
            <person name="Riley R."/>
            <person name="Andreopoulos W."/>
            <person name="He G."/>
            <person name="Johnson J."/>
            <person name="Barry K.W."/>
            <person name="Grigoriev I.V."/>
            <person name="Nagy L."/>
            <person name="Hibbett D."/>
            <person name="Henrissat B."/>
            <person name="Matheny P.B."/>
            <person name="Labbe J."/>
            <person name="Martin F."/>
        </authorList>
    </citation>
    <scope>NUCLEOTIDE SEQUENCE</scope>
    <source>
        <strain evidence="1">EC-137</strain>
    </source>
</reference>